<evidence type="ECO:0000256" key="1">
    <source>
        <dbReference type="ARBA" id="ARBA00004141"/>
    </source>
</evidence>
<dbReference type="AlphaFoldDB" id="A0A427XET7"/>
<organism evidence="7 8">
    <name type="scientific">Apiotrichum porosum</name>
    <dbReference type="NCBI Taxonomy" id="105984"/>
    <lineage>
        <taxon>Eukaryota</taxon>
        <taxon>Fungi</taxon>
        <taxon>Dikarya</taxon>
        <taxon>Basidiomycota</taxon>
        <taxon>Agaricomycotina</taxon>
        <taxon>Tremellomycetes</taxon>
        <taxon>Trichosporonales</taxon>
        <taxon>Trichosporonaceae</taxon>
        <taxon>Apiotrichum</taxon>
    </lineage>
</organism>
<feature type="transmembrane region" description="Helical" evidence="5">
    <location>
        <begin position="363"/>
        <end position="384"/>
    </location>
</feature>
<keyword evidence="4 5" id="KW-0472">Membrane</keyword>
<feature type="domain" description="Major facilitator superfamily (MFS) profile" evidence="6">
    <location>
        <begin position="33"/>
        <end position="494"/>
    </location>
</feature>
<dbReference type="InterPro" id="IPR036259">
    <property type="entry name" value="MFS_trans_sf"/>
</dbReference>
<keyword evidence="2 5" id="KW-0812">Transmembrane</keyword>
<dbReference type="SUPFAM" id="SSF103473">
    <property type="entry name" value="MFS general substrate transporter"/>
    <property type="match status" value="1"/>
</dbReference>
<evidence type="ECO:0000256" key="3">
    <source>
        <dbReference type="ARBA" id="ARBA00022989"/>
    </source>
</evidence>
<evidence type="ECO:0000256" key="4">
    <source>
        <dbReference type="ARBA" id="ARBA00023136"/>
    </source>
</evidence>
<dbReference type="PROSITE" id="PS50850">
    <property type="entry name" value="MFS"/>
    <property type="match status" value="1"/>
</dbReference>
<dbReference type="InterPro" id="IPR011701">
    <property type="entry name" value="MFS"/>
</dbReference>
<dbReference type="GO" id="GO:0022857">
    <property type="term" value="F:transmembrane transporter activity"/>
    <property type="evidence" value="ECO:0007669"/>
    <property type="project" value="InterPro"/>
</dbReference>
<feature type="transmembrane region" description="Helical" evidence="5">
    <location>
        <begin position="31"/>
        <end position="53"/>
    </location>
</feature>
<reference evidence="7 8" key="1">
    <citation type="submission" date="2018-11" db="EMBL/GenBank/DDBJ databases">
        <title>Genome sequence of Apiotrichum porosum DSM 27194.</title>
        <authorList>
            <person name="Aliyu H."/>
            <person name="Gorte O."/>
            <person name="Ochsenreither K."/>
        </authorList>
    </citation>
    <scope>NUCLEOTIDE SEQUENCE [LARGE SCALE GENOMIC DNA]</scope>
    <source>
        <strain evidence="7 8">DSM 27194</strain>
    </source>
</reference>
<evidence type="ECO:0000256" key="5">
    <source>
        <dbReference type="SAM" id="Phobius"/>
    </source>
</evidence>
<proteinExistence type="predicted"/>
<evidence type="ECO:0000313" key="8">
    <source>
        <dbReference type="Proteomes" id="UP000279236"/>
    </source>
</evidence>
<protein>
    <recommendedName>
        <fullName evidence="6">Major facilitator superfamily (MFS) profile domain-containing protein</fullName>
    </recommendedName>
</protein>
<feature type="transmembrane region" description="Helical" evidence="5">
    <location>
        <begin position="187"/>
        <end position="207"/>
    </location>
</feature>
<feature type="transmembrane region" description="Helical" evidence="5">
    <location>
        <begin position="458"/>
        <end position="478"/>
    </location>
</feature>
<evidence type="ECO:0000256" key="2">
    <source>
        <dbReference type="ARBA" id="ARBA00022692"/>
    </source>
</evidence>
<feature type="transmembrane region" description="Helical" evidence="5">
    <location>
        <begin position="390"/>
        <end position="416"/>
    </location>
</feature>
<evidence type="ECO:0000313" key="7">
    <source>
        <dbReference type="EMBL" id="RSH77421.1"/>
    </source>
</evidence>
<dbReference type="STRING" id="105984.A0A427XET7"/>
<feature type="transmembrane region" description="Helical" evidence="5">
    <location>
        <begin position="73"/>
        <end position="90"/>
    </location>
</feature>
<dbReference type="GO" id="GO:0005886">
    <property type="term" value="C:plasma membrane"/>
    <property type="evidence" value="ECO:0007669"/>
    <property type="project" value="TreeGrafter"/>
</dbReference>
<gene>
    <name evidence="7" type="ORF">EHS24_003387</name>
</gene>
<dbReference type="Pfam" id="PF07690">
    <property type="entry name" value="MFS_1"/>
    <property type="match status" value="1"/>
</dbReference>
<keyword evidence="3 5" id="KW-1133">Transmembrane helix</keyword>
<accession>A0A427XET7</accession>
<comment type="subcellular location">
    <subcellularLocation>
        <location evidence="1">Membrane</location>
        <topology evidence="1">Multi-pass membrane protein</topology>
    </subcellularLocation>
</comment>
<name>A0A427XET7_9TREE</name>
<feature type="transmembrane region" description="Helical" evidence="5">
    <location>
        <begin position="158"/>
        <end position="180"/>
    </location>
</feature>
<dbReference type="Gene3D" id="1.20.1250.20">
    <property type="entry name" value="MFS general substrate transporter like domains"/>
    <property type="match status" value="1"/>
</dbReference>
<dbReference type="GeneID" id="39587930"/>
<comment type="caution">
    <text evidence="7">The sequence shown here is derived from an EMBL/GenBank/DDBJ whole genome shotgun (WGS) entry which is preliminary data.</text>
</comment>
<dbReference type="OrthoDB" id="5215911at2759"/>
<dbReference type="EMBL" id="RSCE01000016">
    <property type="protein sequence ID" value="RSH77421.1"/>
    <property type="molecule type" value="Genomic_DNA"/>
</dbReference>
<dbReference type="PANTHER" id="PTHR23502:SF185">
    <property type="entry name" value="MAJOR FACILITATOR SUPERFAMILY (MFS) PROFILE DOMAIN-CONTAINING PROTEIN"/>
    <property type="match status" value="1"/>
</dbReference>
<dbReference type="PANTHER" id="PTHR23502">
    <property type="entry name" value="MAJOR FACILITATOR SUPERFAMILY"/>
    <property type="match status" value="1"/>
</dbReference>
<sequence>MTHEEERFHGGKDTTLPANHPINALSPLRKFLALSALAFCGLMGNFSVAILMVAFVPMGAAFDVSPGDIPNTIGYQLLGVAVSSLIWCPLSKTIGRRPVYIIGSLLPIPICVWLAESNSFGVFSAARFVMGLFSGWSQTIPPSTIADMYLPQERGRRISLYAIAVVISPAVAPVFCGLIVDKHSWRILFWFILALSGLQLAIVFFLIPETLWNWHEQTATPQIEQDAEHKLSHEGKEAPTHLDTNSAVSVRTGRVGAAWMPWQRPGEFARVFISPILMLRFVTITIPSIYYGSLFAWSVGITIVAPQKFEAAPYGFETIPLGCSFLAYGIGGVLGKWSGGIVGDKVVGYFERKKGSREPEDRLWALLPILPFFLAACLIFGICIDKQLHWIAPLIGGGLFFFCLSAATGVLQTYVLECYLPRSMDTQAVFTFWKMIWGFAVPFFVYDWGTRVGFTQSYAIQGALATGVGFILCLGLIWKGRAIRMAQGMPEFRK</sequence>
<keyword evidence="8" id="KW-1185">Reference proteome</keyword>
<dbReference type="RefSeq" id="XP_028472568.1">
    <property type="nucleotide sequence ID" value="XM_028619072.1"/>
</dbReference>
<dbReference type="Proteomes" id="UP000279236">
    <property type="component" value="Unassembled WGS sequence"/>
</dbReference>
<dbReference type="InterPro" id="IPR020846">
    <property type="entry name" value="MFS_dom"/>
</dbReference>
<evidence type="ECO:0000259" key="6">
    <source>
        <dbReference type="PROSITE" id="PS50850"/>
    </source>
</evidence>
<feature type="transmembrane region" description="Helical" evidence="5">
    <location>
        <begin position="428"/>
        <end position="446"/>
    </location>
</feature>